<feature type="domain" description="Large ribosomal subunit protein uL5 N-terminal" evidence="11">
    <location>
        <begin position="126"/>
        <end position="162"/>
    </location>
</feature>
<protein>
    <recommendedName>
        <fullName evidence="8">Large ribosomal subunit protein uL5c</fullName>
    </recommendedName>
    <alternativeName>
        <fullName evidence="9">50S ribosomal protein L5, chloroplastic</fullName>
    </alternativeName>
</protein>
<dbReference type="GO" id="GO:0005840">
    <property type="term" value="C:ribosome"/>
    <property type="evidence" value="ECO:0007669"/>
    <property type="project" value="UniProtKB-KW"/>
</dbReference>
<feature type="domain" description="Large ribosomal subunit protein uL5 C-terminal" evidence="12">
    <location>
        <begin position="166"/>
        <end position="259"/>
    </location>
</feature>
<evidence type="ECO:0000256" key="6">
    <source>
        <dbReference type="ARBA" id="ARBA00022980"/>
    </source>
</evidence>
<name>A0A7G1GGA1_9CHLO</name>
<keyword evidence="6 13" id="KW-0689">Ribosomal protein</keyword>
<dbReference type="AlphaFoldDB" id="A0A7G1GGA1"/>
<evidence type="ECO:0000256" key="2">
    <source>
        <dbReference type="ARBA" id="ARBA00004229"/>
    </source>
</evidence>
<sequence>MQSTRNLKKHDINLPLSLFCASKEEKAITFLGDQCPTNSLVKVTDENEGVYKKKHLLPRIVKIVINRGIGSKISNNTTFSTSKNTISKNKKINKSSNNGVKGKSGQKKPLNSRIAGSGAMNSQNIKQYPKTVETALKELSLIAGQKGIITRSKKAIAGFKLRESTPVGVVVTLRGNRMYSFLERLIHLALPRVKDFKGLSPLSFDKNGNFSIGLPEQLIFEEVEYDKIEEIRGMNVTIVTTAKNKEEGYALLKEFGLPFN</sequence>
<dbReference type="GO" id="GO:0006412">
    <property type="term" value="P:translation"/>
    <property type="evidence" value="ECO:0007669"/>
    <property type="project" value="InterPro"/>
</dbReference>
<dbReference type="Gene3D" id="3.30.1440.10">
    <property type="match status" value="1"/>
</dbReference>
<keyword evidence="7" id="KW-0687">Ribonucleoprotein</keyword>
<evidence type="ECO:0000256" key="4">
    <source>
        <dbReference type="ARBA" id="ARBA00011505"/>
    </source>
</evidence>
<dbReference type="HAMAP" id="MF_01333_B">
    <property type="entry name" value="Ribosomal_uL5_B"/>
    <property type="match status" value="1"/>
</dbReference>
<feature type="region of interest" description="Disordered" evidence="10">
    <location>
        <begin position="80"/>
        <end position="118"/>
    </location>
</feature>
<dbReference type="InterPro" id="IPR022803">
    <property type="entry name" value="Ribosomal_uL5_dom_sf"/>
</dbReference>
<dbReference type="EMBL" id="LC516060">
    <property type="protein sequence ID" value="BBQ09626.1"/>
    <property type="molecule type" value="Genomic_DNA"/>
</dbReference>
<dbReference type="GO" id="GO:0003735">
    <property type="term" value="F:structural constituent of ribosome"/>
    <property type="evidence" value="ECO:0007669"/>
    <property type="project" value="InterPro"/>
</dbReference>
<evidence type="ECO:0000256" key="1">
    <source>
        <dbReference type="ARBA" id="ARBA00003898"/>
    </source>
</evidence>
<evidence type="ECO:0000256" key="3">
    <source>
        <dbReference type="ARBA" id="ARBA00008553"/>
    </source>
</evidence>
<comment type="subcellular location">
    <subcellularLocation>
        <location evidence="2">Plastid</location>
        <location evidence="2">Chloroplast</location>
    </subcellularLocation>
</comment>
<evidence type="ECO:0000256" key="7">
    <source>
        <dbReference type="ARBA" id="ARBA00023274"/>
    </source>
</evidence>
<dbReference type="PROSITE" id="PS00358">
    <property type="entry name" value="RIBOSOMAL_L5"/>
    <property type="match status" value="1"/>
</dbReference>
<dbReference type="Pfam" id="PF00673">
    <property type="entry name" value="Ribosomal_L5_C"/>
    <property type="match status" value="1"/>
</dbReference>
<comment type="similarity">
    <text evidence="3">Belongs to the universal ribosomal protein uL5 family.</text>
</comment>
<dbReference type="InterPro" id="IPR031310">
    <property type="entry name" value="Ribosomal_uL5_N"/>
</dbReference>
<dbReference type="Pfam" id="PF00281">
    <property type="entry name" value="Ribosomal_L5"/>
    <property type="match status" value="1"/>
</dbReference>
<gene>
    <name evidence="13" type="primary">rpl5</name>
</gene>
<dbReference type="GO" id="GO:0009507">
    <property type="term" value="C:chloroplast"/>
    <property type="evidence" value="ECO:0007669"/>
    <property type="project" value="UniProtKB-SubCell"/>
</dbReference>
<evidence type="ECO:0000313" key="13">
    <source>
        <dbReference type="EMBL" id="BBQ09626.1"/>
    </source>
</evidence>
<proteinExistence type="inferred from homology"/>
<reference evidence="13" key="1">
    <citation type="submission" date="2019-12" db="EMBL/GenBank/DDBJ databases">
        <title>A plastid genome of a nonphotosynthetic green alga.</title>
        <authorList>
            <person name="Kamikawa R."/>
        </authorList>
    </citation>
    <scope>NUCLEOTIDE SEQUENCE</scope>
    <source>
        <strain evidence="13">NrCl902</strain>
    </source>
</reference>
<dbReference type="InterPro" id="IPR031309">
    <property type="entry name" value="Ribosomal_uL5_C"/>
</dbReference>
<evidence type="ECO:0000259" key="12">
    <source>
        <dbReference type="Pfam" id="PF00673"/>
    </source>
</evidence>
<dbReference type="InterPro" id="IPR020929">
    <property type="entry name" value="Ribosomal_uL5_CS"/>
</dbReference>
<keyword evidence="5" id="KW-0150">Chloroplast</keyword>
<dbReference type="FunFam" id="3.30.1440.10:FF:000001">
    <property type="entry name" value="50S ribosomal protein L5"/>
    <property type="match status" value="1"/>
</dbReference>
<dbReference type="GO" id="GO:1990904">
    <property type="term" value="C:ribonucleoprotein complex"/>
    <property type="evidence" value="ECO:0007669"/>
    <property type="project" value="UniProtKB-KW"/>
</dbReference>
<evidence type="ECO:0000256" key="9">
    <source>
        <dbReference type="ARBA" id="ARBA00035391"/>
    </source>
</evidence>
<evidence type="ECO:0000259" key="11">
    <source>
        <dbReference type="Pfam" id="PF00281"/>
    </source>
</evidence>
<comment type="function">
    <text evidence="1">Binds 5S rRNA, forms part of the central protuberance of the 50S subunit.</text>
</comment>
<dbReference type="InterPro" id="IPR002132">
    <property type="entry name" value="Ribosomal_uL5"/>
</dbReference>
<dbReference type="NCBIfam" id="NF000585">
    <property type="entry name" value="PRK00010.1"/>
    <property type="match status" value="1"/>
</dbReference>
<feature type="compositionally biased region" description="Low complexity" evidence="10">
    <location>
        <begin position="94"/>
        <end position="103"/>
    </location>
</feature>
<accession>A0A7G1GGA1</accession>
<dbReference type="InterPro" id="IPR020930">
    <property type="entry name" value="Ribosomal_uL5_bac-type"/>
</dbReference>
<organism evidence="13">
    <name type="scientific">Volvocales sp. NrCl902</name>
    <dbReference type="NCBI Taxonomy" id="2682054"/>
    <lineage>
        <taxon>Eukaryota</taxon>
        <taxon>Viridiplantae</taxon>
        <taxon>Chlorophyta</taxon>
        <taxon>core chlorophytes</taxon>
        <taxon>Chlorophyceae</taxon>
        <taxon>CS clade</taxon>
        <taxon>Chlamydomonadales</taxon>
    </lineage>
</organism>
<comment type="subunit">
    <text evidence="4">Part of the 50S ribosomal subunit; contacts the 5S rRNA.</text>
</comment>
<evidence type="ECO:0000256" key="10">
    <source>
        <dbReference type="SAM" id="MobiDB-lite"/>
    </source>
</evidence>
<evidence type="ECO:0000256" key="5">
    <source>
        <dbReference type="ARBA" id="ARBA00022528"/>
    </source>
</evidence>
<dbReference type="PANTHER" id="PTHR11994">
    <property type="entry name" value="60S RIBOSOMAL PROTEIN L11-RELATED"/>
    <property type="match status" value="1"/>
</dbReference>
<geneLocation type="plastid" evidence="13"/>
<dbReference type="SUPFAM" id="SSF55282">
    <property type="entry name" value="RL5-like"/>
    <property type="match status" value="1"/>
</dbReference>
<evidence type="ECO:0000256" key="8">
    <source>
        <dbReference type="ARBA" id="ARBA00035210"/>
    </source>
</evidence>
<keyword evidence="13" id="KW-0934">Plastid</keyword>